<dbReference type="SUPFAM" id="SSF51971">
    <property type="entry name" value="Nucleotide-binding domain"/>
    <property type="match status" value="1"/>
</dbReference>
<keyword evidence="15" id="KW-1185">Reference proteome</keyword>
<evidence type="ECO:0000256" key="9">
    <source>
        <dbReference type="ARBA" id="ARBA00023014"/>
    </source>
</evidence>
<evidence type="ECO:0000256" key="8">
    <source>
        <dbReference type="ARBA" id="ARBA00023004"/>
    </source>
</evidence>
<comment type="cofactor">
    <cofactor evidence="1">
        <name>FMN</name>
        <dbReference type="ChEBI" id="CHEBI:58210"/>
    </cofactor>
</comment>
<dbReference type="Proteomes" id="UP001150259">
    <property type="component" value="Unassembled WGS sequence"/>
</dbReference>
<keyword evidence="6" id="KW-0479">Metal-binding</keyword>
<evidence type="ECO:0000256" key="1">
    <source>
        <dbReference type="ARBA" id="ARBA00001917"/>
    </source>
</evidence>
<dbReference type="InterPro" id="IPR013785">
    <property type="entry name" value="Aldolase_TIM"/>
</dbReference>
<dbReference type="Gene3D" id="3.50.50.60">
    <property type="entry name" value="FAD/NAD(P)-binding domain"/>
    <property type="match status" value="1"/>
</dbReference>
<evidence type="ECO:0000256" key="6">
    <source>
        <dbReference type="ARBA" id="ARBA00022723"/>
    </source>
</evidence>
<dbReference type="Pfam" id="PF07992">
    <property type="entry name" value="Pyr_redox_2"/>
    <property type="match status" value="1"/>
</dbReference>
<comment type="similarity">
    <text evidence="3">In the N-terminal section; belongs to the NADH:flavin oxidoreductase/NADH oxidase family.</text>
</comment>
<dbReference type="SUPFAM" id="SSF51905">
    <property type="entry name" value="FAD/NAD(P)-binding domain"/>
    <property type="match status" value="1"/>
</dbReference>
<dbReference type="Pfam" id="PF00724">
    <property type="entry name" value="Oxidored_FMN"/>
    <property type="match status" value="1"/>
</dbReference>
<keyword evidence="7" id="KW-0560">Oxidoreductase</keyword>
<dbReference type="InterPro" id="IPR001155">
    <property type="entry name" value="OxRdtase_FMN_N"/>
</dbReference>
<keyword evidence="5" id="KW-0288">FMN</keyword>
<dbReference type="InterPro" id="IPR036188">
    <property type="entry name" value="FAD/NAD-bd_sf"/>
</dbReference>
<dbReference type="Gene3D" id="3.40.50.720">
    <property type="entry name" value="NAD(P)-binding Rossmann-like Domain"/>
    <property type="match status" value="1"/>
</dbReference>
<dbReference type="Pfam" id="PF22620">
    <property type="entry name" value="OYE-like_second_a-b"/>
    <property type="match status" value="1"/>
</dbReference>
<proteinExistence type="inferred from homology"/>
<accession>A0ABT5GI75</accession>
<dbReference type="Gene3D" id="3.20.20.70">
    <property type="entry name" value="Aldolase class I"/>
    <property type="match status" value="1"/>
</dbReference>
<feature type="domain" description="NADH:flavin oxidoreductase/NADH oxidase N-terminal" evidence="11">
    <location>
        <begin position="13"/>
        <end position="341"/>
    </location>
</feature>
<evidence type="ECO:0000256" key="4">
    <source>
        <dbReference type="ARBA" id="ARBA00022630"/>
    </source>
</evidence>
<comment type="cofactor">
    <cofactor evidence="2">
        <name>[4Fe-4S] cluster</name>
        <dbReference type="ChEBI" id="CHEBI:49883"/>
    </cofactor>
</comment>
<evidence type="ECO:0000313" key="14">
    <source>
        <dbReference type="EMBL" id="MDC5697955.1"/>
    </source>
</evidence>
<dbReference type="EMBL" id="JAPFQL010000048">
    <property type="protein sequence ID" value="MDC5697955.1"/>
    <property type="molecule type" value="Genomic_DNA"/>
</dbReference>
<keyword evidence="8" id="KW-0408">Iron</keyword>
<evidence type="ECO:0000256" key="3">
    <source>
        <dbReference type="ARBA" id="ARBA00011048"/>
    </source>
</evidence>
<keyword evidence="9" id="KW-0411">Iron-sulfur</keyword>
<gene>
    <name evidence="14" type="ORF">OO014_11855</name>
</gene>
<evidence type="ECO:0000256" key="7">
    <source>
        <dbReference type="ARBA" id="ARBA00023002"/>
    </source>
</evidence>
<dbReference type="InterPro" id="IPR054428">
    <property type="entry name" value="TMADH/DMDH/HD_second_a-b"/>
</dbReference>
<name>A0ABT5GI75_9MICO</name>
<evidence type="ECO:0000313" key="15">
    <source>
        <dbReference type="Proteomes" id="UP001150259"/>
    </source>
</evidence>
<evidence type="ECO:0000256" key="10">
    <source>
        <dbReference type="SAM" id="MobiDB-lite"/>
    </source>
</evidence>
<dbReference type="InterPro" id="IPR023753">
    <property type="entry name" value="FAD/NAD-binding_dom"/>
</dbReference>
<keyword evidence="4" id="KW-0285">Flavoprotein</keyword>
<protein>
    <submittedName>
        <fullName evidence="14">FAD-dependent oxidoreductase</fullName>
    </submittedName>
</protein>
<evidence type="ECO:0000259" key="12">
    <source>
        <dbReference type="Pfam" id="PF07992"/>
    </source>
</evidence>
<evidence type="ECO:0000259" key="13">
    <source>
        <dbReference type="Pfam" id="PF22620"/>
    </source>
</evidence>
<sequence>MSAEPGPSPYDILFEPVQIGPLVTKNRFFQVPHCNGMGYRDPSAQAAMRRAKAEGGWGVVCTEEVEIHPTSDLTPYIELRAWDEKDLPALSLIASEIHAGGALAGIELVHGGLNAPNLTTRETPLAPHHLPVATYGYPPVQARAMTKEDIADVRRWHRQAVELSLRAGYDLVYIYAGHGMGTAQHFLSPRYNQRTDEYGGSTRNRMRLMRELLEDTLEAAEGRAAVACRISVEEPHVPDGLRREHLEEVLSEIGELPDLWDFVQGDWAEDSNTSRFSPEGGQEQLVRGLKQLTSKPVVGVGRFTSPDMMVHQVRSGVLDLIGAARPSIADPFLPNKIRDGRLAQIRECIGCNMCVSGDLTMSPIRCTQNPSMGEEFRRGWHPERIRPRHAPERILVVGSGPAGLEAVRALGLRGYDVVLAEATRELGGRVVKEAALPGLSAWRRVVDYRLQAIAGLPNVEIYRESRFSADDVLEFGFEHVVVATGSSWRADGVARWHTSPIPIGTGAEVLTPDHLMRGERPSGRRVVLFDDDHYYLGGVLAGLLRHEGYDVDLVTPAPLASAWTEQTLEVEKVQRDLLLSGVRIRANEVLMSVAADSVRIENVFTGAPQELPCDTVVMVTARLPEDALHQQLLAAAANGSLRSVEAIGDACAPGTIAAAVWSGRRYAEEFGAEPGGRGASLPRREVTELWSPPGPAPRSTLA</sequence>
<reference evidence="14 15" key="1">
    <citation type="submission" date="2022-11" db="EMBL/GenBank/DDBJ databases">
        <title>Anaerobic phenanthrene biodegradation by a DNRA strain PheN6.</title>
        <authorList>
            <person name="Zhang Z."/>
        </authorList>
    </citation>
    <scope>NUCLEOTIDE SEQUENCE [LARGE SCALE GENOMIC DNA]</scope>
    <source>
        <strain evidence="14 15">PheN6</strain>
    </source>
</reference>
<dbReference type="PANTHER" id="PTHR42917:SF2">
    <property type="entry name" value="2,4-DIENOYL-COA REDUCTASE [(2E)-ENOYL-COA-PRODUCING]"/>
    <property type="match status" value="1"/>
</dbReference>
<dbReference type="PANTHER" id="PTHR42917">
    <property type="entry name" value="2,4-DIENOYL-COA REDUCTASE"/>
    <property type="match status" value="1"/>
</dbReference>
<comment type="caution">
    <text evidence="14">The sequence shown here is derived from an EMBL/GenBank/DDBJ whole genome shotgun (WGS) entry which is preliminary data.</text>
</comment>
<dbReference type="InterPro" id="IPR051793">
    <property type="entry name" value="NADH:flavin_oxidoreductase"/>
</dbReference>
<feature type="domain" description="TMADH/DMDH/HD second alpha/beta" evidence="13">
    <location>
        <begin position="510"/>
        <end position="604"/>
    </location>
</feature>
<dbReference type="RefSeq" id="WP_272462529.1">
    <property type="nucleotide sequence ID" value="NZ_JAPFQL010000048.1"/>
</dbReference>
<dbReference type="SUPFAM" id="SSF51395">
    <property type="entry name" value="FMN-linked oxidoreductases"/>
    <property type="match status" value="1"/>
</dbReference>
<evidence type="ECO:0000256" key="5">
    <source>
        <dbReference type="ARBA" id="ARBA00022643"/>
    </source>
</evidence>
<feature type="domain" description="FAD/NAD(P)-binding" evidence="12">
    <location>
        <begin position="393"/>
        <end position="490"/>
    </location>
</feature>
<evidence type="ECO:0000256" key="2">
    <source>
        <dbReference type="ARBA" id="ARBA00001966"/>
    </source>
</evidence>
<evidence type="ECO:0000259" key="11">
    <source>
        <dbReference type="Pfam" id="PF00724"/>
    </source>
</evidence>
<feature type="region of interest" description="Disordered" evidence="10">
    <location>
        <begin position="672"/>
        <end position="702"/>
    </location>
</feature>
<organism evidence="14 15">
    <name type="scientific">Intrasporangium calvum</name>
    <dbReference type="NCBI Taxonomy" id="53358"/>
    <lineage>
        <taxon>Bacteria</taxon>
        <taxon>Bacillati</taxon>
        <taxon>Actinomycetota</taxon>
        <taxon>Actinomycetes</taxon>
        <taxon>Micrococcales</taxon>
        <taxon>Intrasporangiaceae</taxon>
        <taxon>Intrasporangium</taxon>
    </lineage>
</organism>